<dbReference type="RefSeq" id="WP_011643345.1">
    <property type="nucleotide sequence ID" value="NC_008347.1"/>
</dbReference>
<dbReference type="KEGG" id="mmr:Mmar10_1406"/>
<dbReference type="EMBL" id="CP000449">
    <property type="protein sequence ID" value="ABI65698.1"/>
    <property type="molecule type" value="Genomic_DNA"/>
</dbReference>
<proteinExistence type="predicted"/>
<dbReference type="AlphaFoldDB" id="Q0APT9"/>
<dbReference type="Gene3D" id="3.40.50.2300">
    <property type="match status" value="1"/>
</dbReference>
<dbReference type="eggNOG" id="COG3706">
    <property type="taxonomic scope" value="Bacteria"/>
</dbReference>
<dbReference type="OrthoDB" id="7202050at2"/>
<comment type="caution">
    <text evidence="1">Lacks conserved residue(s) required for the propagation of feature annotation.</text>
</comment>
<protein>
    <submittedName>
        <fullName evidence="4">Response regulator receiver protein</fullName>
    </submittedName>
</protein>
<keyword evidence="5" id="KW-1185">Reference proteome</keyword>
<evidence type="ECO:0000256" key="2">
    <source>
        <dbReference type="SAM" id="MobiDB-lite"/>
    </source>
</evidence>
<gene>
    <name evidence="4" type="ordered locus">Mmar10_1406</name>
</gene>
<dbReference type="HOGENOM" id="CLU_076064_0_0_5"/>
<dbReference type="GO" id="GO:0000160">
    <property type="term" value="P:phosphorelay signal transduction system"/>
    <property type="evidence" value="ECO:0007669"/>
    <property type="project" value="InterPro"/>
</dbReference>
<dbReference type="STRING" id="394221.Mmar10_1406"/>
<evidence type="ECO:0000313" key="4">
    <source>
        <dbReference type="EMBL" id="ABI65698.1"/>
    </source>
</evidence>
<dbReference type="PROSITE" id="PS50110">
    <property type="entry name" value="RESPONSE_REGULATORY"/>
    <property type="match status" value="1"/>
</dbReference>
<reference evidence="4 5" key="1">
    <citation type="submission" date="2006-08" db="EMBL/GenBank/DDBJ databases">
        <title>Complete sequence of Maricaulis maris MCS10.</title>
        <authorList>
            <consortium name="US DOE Joint Genome Institute"/>
            <person name="Copeland A."/>
            <person name="Lucas S."/>
            <person name="Lapidus A."/>
            <person name="Barry K."/>
            <person name="Detter J.C."/>
            <person name="Glavina del Rio T."/>
            <person name="Hammon N."/>
            <person name="Israni S."/>
            <person name="Dalin E."/>
            <person name="Tice H."/>
            <person name="Pitluck S."/>
            <person name="Saunders E."/>
            <person name="Brettin T."/>
            <person name="Bruce D."/>
            <person name="Han C."/>
            <person name="Tapia R."/>
            <person name="Gilna P."/>
            <person name="Schmutz J."/>
            <person name="Larimer F."/>
            <person name="Land M."/>
            <person name="Hauser L."/>
            <person name="Kyrpides N."/>
            <person name="Mikhailova N."/>
            <person name="Viollier P."/>
            <person name="Stephens C."/>
            <person name="Richardson P."/>
        </authorList>
    </citation>
    <scope>NUCLEOTIDE SEQUENCE [LARGE SCALE GENOMIC DNA]</scope>
    <source>
        <strain evidence="4 5">MCS10</strain>
    </source>
</reference>
<evidence type="ECO:0000259" key="3">
    <source>
        <dbReference type="PROSITE" id="PS50110"/>
    </source>
</evidence>
<feature type="domain" description="Response regulatory" evidence="3">
    <location>
        <begin position="10"/>
        <end position="129"/>
    </location>
</feature>
<dbReference type="Proteomes" id="UP000001964">
    <property type="component" value="Chromosome"/>
</dbReference>
<dbReference type="InterPro" id="IPR001789">
    <property type="entry name" value="Sig_transdc_resp-reg_receiver"/>
</dbReference>
<dbReference type="InterPro" id="IPR011006">
    <property type="entry name" value="CheY-like_superfamily"/>
</dbReference>
<evidence type="ECO:0000313" key="5">
    <source>
        <dbReference type="Proteomes" id="UP000001964"/>
    </source>
</evidence>
<organism evidence="4 5">
    <name type="scientific">Maricaulis maris (strain MCS10)</name>
    <name type="common">Caulobacter maris</name>
    <dbReference type="NCBI Taxonomy" id="394221"/>
    <lineage>
        <taxon>Bacteria</taxon>
        <taxon>Pseudomonadati</taxon>
        <taxon>Pseudomonadota</taxon>
        <taxon>Alphaproteobacteria</taxon>
        <taxon>Maricaulales</taxon>
        <taxon>Maricaulaceae</taxon>
        <taxon>Maricaulis</taxon>
    </lineage>
</organism>
<name>Q0APT9_MARMM</name>
<dbReference type="SUPFAM" id="SSF52172">
    <property type="entry name" value="CheY-like"/>
    <property type="match status" value="1"/>
</dbReference>
<evidence type="ECO:0000256" key="1">
    <source>
        <dbReference type="PROSITE-ProRule" id="PRU00169"/>
    </source>
</evidence>
<sequence>MAEIDYARAPVLLFDPVHVNQRTTRYALFEIGFRQIECVASLADLKSAIADSAPAMIVAESSATDTEIFQLVRGVRRSEVGSNPFVVMLLTTWSRDTGHIRKAIECGADDVIVRPFSTMFAEERVRTLIKGRKDFIVTSDYIGPDRRKDADRSTDAVPISVPNFLKAAVENDEVALNNGRQHVQEAREAVTSERVRRVAMRIVISVELEASKETGGKVPIALDVNDLQRAARELRAHVIRAGRREAAEVAEALIDQIGTLGDGRNAEKGTLKLVKELAMGSYAAFANGDTIERSKDEIGRTVSNLRKRLQARAEAVKRKAQLAASEAAAQTADDAGQVGSPAIKRAAM</sequence>
<feature type="region of interest" description="Disordered" evidence="2">
    <location>
        <begin position="329"/>
        <end position="348"/>
    </location>
</feature>
<accession>Q0APT9</accession>